<dbReference type="SUPFAM" id="SSF54001">
    <property type="entry name" value="Cysteine proteinases"/>
    <property type="match status" value="1"/>
</dbReference>
<dbReference type="PROSITE" id="PS51935">
    <property type="entry name" value="NLPC_P60"/>
    <property type="match status" value="1"/>
</dbReference>
<reference evidence="6 7" key="1">
    <citation type="submission" date="2020-08" db="EMBL/GenBank/DDBJ databases">
        <title>Genomic Encyclopedia of Type Strains, Phase IV (KMG-IV): sequencing the most valuable type-strain genomes for metagenomic binning, comparative biology and taxonomic classification.</title>
        <authorList>
            <person name="Goeker M."/>
        </authorList>
    </citation>
    <scope>NUCLEOTIDE SEQUENCE [LARGE SCALE GENOMIC DNA]</scope>
    <source>
        <strain evidence="6 7">DSM 102235</strain>
    </source>
</reference>
<evidence type="ECO:0000256" key="1">
    <source>
        <dbReference type="ARBA" id="ARBA00007074"/>
    </source>
</evidence>
<organism evidence="6 7">
    <name type="scientific">Sagittula marina</name>
    <dbReference type="NCBI Taxonomy" id="943940"/>
    <lineage>
        <taxon>Bacteria</taxon>
        <taxon>Pseudomonadati</taxon>
        <taxon>Pseudomonadota</taxon>
        <taxon>Alphaproteobacteria</taxon>
        <taxon>Rhodobacterales</taxon>
        <taxon>Roseobacteraceae</taxon>
        <taxon>Sagittula</taxon>
    </lineage>
</organism>
<dbReference type="Gene3D" id="3.90.1720.10">
    <property type="entry name" value="endopeptidase domain like (from Nostoc punctiforme)"/>
    <property type="match status" value="1"/>
</dbReference>
<evidence type="ECO:0000313" key="6">
    <source>
        <dbReference type="EMBL" id="MBB3986181.1"/>
    </source>
</evidence>
<gene>
    <name evidence="6" type="ORF">GGQ68_002519</name>
</gene>
<protein>
    <submittedName>
        <fullName evidence="6">Cell wall-associated NlpC family hydrolase</fullName>
    </submittedName>
</protein>
<dbReference type="InterPro" id="IPR000064">
    <property type="entry name" value="NLP_P60_dom"/>
</dbReference>
<evidence type="ECO:0000313" key="7">
    <source>
        <dbReference type="Proteomes" id="UP000541426"/>
    </source>
</evidence>
<sequence length="132" mass="15136">MDWSRYVGIPERDLGRDRSGVDCWGLYRLVMAEAHGIELPSYAGDYLCSRERAQAAAVARGELAQTPWHEVETPQPFDLLLFRMHGHASHIGACVDRLHMLHTERNGASVIVRMDDAWKRRLRGIYRHEALL</sequence>
<dbReference type="AlphaFoldDB" id="A0A7W6DN32"/>
<feature type="domain" description="NlpC/P60" evidence="5">
    <location>
        <begin position="1"/>
        <end position="129"/>
    </location>
</feature>
<dbReference type="GO" id="GO:0008234">
    <property type="term" value="F:cysteine-type peptidase activity"/>
    <property type="evidence" value="ECO:0007669"/>
    <property type="project" value="UniProtKB-KW"/>
</dbReference>
<name>A0A7W6DN32_9RHOB</name>
<dbReference type="GO" id="GO:0006508">
    <property type="term" value="P:proteolysis"/>
    <property type="evidence" value="ECO:0007669"/>
    <property type="project" value="UniProtKB-KW"/>
</dbReference>
<evidence type="ECO:0000256" key="2">
    <source>
        <dbReference type="ARBA" id="ARBA00022670"/>
    </source>
</evidence>
<comment type="caution">
    <text evidence="6">The sequence shown here is derived from an EMBL/GenBank/DDBJ whole genome shotgun (WGS) entry which is preliminary data.</text>
</comment>
<dbReference type="EMBL" id="JACIEJ010000005">
    <property type="protein sequence ID" value="MBB3986181.1"/>
    <property type="molecule type" value="Genomic_DNA"/>
</dbReference>
<keyword evidence="3 6" id="KW-0378">Hydrolase</keyword>
<comment type="similarity">
    <text evidence="1">Belongs to the peptidase C40 family.</text>
</comment>
<evidence type="ECO:0000256" key="3">
    <source>
        <dbReference type="ARBA" id="ARBA00022801"/>
    </source>
</evidence>
<evidence type="ECO:0000256" key="4">
    <source>
        <dbReference type="ARBA" id="ARBA00022807"/>
    </source>
</evidence>
<proteinExistence type="inferred from homology"/>
<keyword evidence="7" id="KW-1185">Reference proteome</keyword>
<keyword evidence="2" id="KW-0645">Protease</keyword>
<keyword evidence="4" id="KW-0788">Thiol protease</keyword>
<dbReference type="InterPro" id="IPR038765">
    <property type="entry name" value="Papain-like_cys_pep_sf"/>
</dbReference>
<dbReference type="Proteomes" id="UP000541426">
    <property type="component" value="Unassembled WGS sequence"/>
</dbReference>
<accession>A0A7W6DN32</accession>
<dbReference type="Pfam" id="PF00877">
    <property type="entry name" value="NLPC_P60"/>
    <property type="match status" value="1"/>
</dbReference>
<dbReference type="RefSeq" id="WP_183966343.1">
    <property type="nucleotide sequence ID" value="NZ_BAABBZ010000007.1"/>
</dbReference>
<evidence type="ECO:0000259" key="5">
    <source>
        <dbReference type="PROSITE" id="PS51935"/>
    </source>
</evidence>